<dbReference type="Proteomes" id="UP001568698">
    <property type="component" value="Unassembled WGS sequence"/>
</dbReference>
<dbReference type="Pfam" id="PF18906">
    <property type="entry name" value="Phage_tube_2"/>
    <property type="match status" value="1"/>
</dbReference>
<accession>A0ABV4K245</accession>
<evidence type="ECO:0000313" key="2">
    <source>
        <dbReference type="Proteomes" id="UP001568698"/>
    </source>
</evidence>
<comment type="caution">
    <text evidence="1">The sequence shown here is derived from an EMBL/GenBank/DDBJ whole genome shotgun (WGS) entry which is preliminary data.</text>
</comment>
<dbReference type="EMBL" id="JBGLYH010000023">
    <property type="protein sequence ID" value="MEZ7197026.1"/>
    <property type="molecule type" value="Genomic_DNA"/>
</dbReference>
<gene>
    <name evidence="1" type="ORF">AB6M95_09730</name>
</gene>
<organism evidence="1 2">
    <name type="scientific">Pseudodesulfovibrio karagichevae</name>
    <dbReference type="NCBI Taxonomy" id="3239305"/>
    <lineage>
        <taxon>Bacteria</taxon>
        <taxon>Pseudomonadati</taxon>
        <taxon>Thermodesulfobacteriota</taxon>
        <taxon>Desulfovibrionia</taxon>
        <taxon>Desulfovibrionales</taxon>
        <taxon>Desulfovibrionaceae</taxon>
    </lineage>
</organism>
<dbReference type="RefSeq" id="WP_371386545.1">
    <property type="nucleotide sequence ID" value="NZ_JBGLYH010000023.1"/>
</dbReference>
<dbReference type="InterPro" id="IPR044000">
    <property type="entry name" value="Phage_tube_2"/>
</dbReference>
<proteinExistence type="predicted"/>
<name>A0ABV4K245_9BACT</name>
<sequence>MTQAKGFKGKALIGFETAFGVINAAGSRKPYLVPFNNFEPSASQALEDDPLIRGTRNPTAPVRGNIDESGSATVPVDAHAIGLWLKALFGAPTTTAVGAVNLDDDNAVDLGSGKVGLPATAHGLEPSAPVVISGTTNYDGYHVLAPETSANQLVISATYVSELLASSNTATPTRRATLDAAPVTDLGGGLVGLPCAGHGLPVGAEITVAGTANYNATYTVKRGSTASVIAVTAAYAAETLNGDETADCLFYRHVYGIDDSLDFEMPSVTAEKRFPDLPLYLHAYGLKVGSAELSAGGSGVVGVNLSLTGVDEEKSSTAFDAHDNDIPVQFPLVRFSQGDARVVDDGEIITNRFSSVTLSINADLDTGDDQYTIGSGGRRVALPEGIMQLSGNISGLFTSTRFLDRAESQARTPLAFGWYKGGYGLTVSMEETEIERKTPGISGPKGIKEEFGYRAFYDTGAAGSAIVVTLQNEIKTWEE</sequence>
<protein>
    <submittedName>
        <fullName evidence="1">Phage tail tube protein</fullName>
    </submittedName>
</protein>
<reference evidence="1 2" key="1">
    <citation type="submission" date="2024-08" db="EMBL/GenBank/DDBJ databases">
        <title>Sulfate-reducing bacteria isolated from formation water of the oil field in Kazakhstan and description of Pseudodesulfovibrio sp.</title>
        <authorList>
            <person name="Bidzhieva S.K."/>
            <person name="Tourova T.P."/>
            <person name="Grouzdev D.S."/>
            <person name="Beletsky A.V."/>
            <person name="Sokolova D.S."/>
            <person name="Samigullina S.R."/>
            <person name="Poltaraus A.B."/>
            <person name="Avtukh A.N."/>
            <person name="Tereshina V.M."/>
            <person name="Zhaparov N.S."/>
            <person name="Mardanov A.V."/>
            <person name="Nazina T.N."/>
        </authorList>
    </citation>
    <scope>NUCLEOTIDE SEQUENCE [LARGE SCALE GENOMIC DNA]</scope>
    <source>
        <strain evidence="1 2">9FUS</strain>
    </source>
</reference>
<evidence type="ECO:0000313" key="1">
    <source>
        <dbReference type="EMBL" id="MEZ7197026.1"/>
    </source>
</evidence>
<keyword evidence="2" id="KW-1185">Reference proteome</keyword>